<proteinExistence type="predicted"/>
<sequence>MRNFEIRDAKAPCQNCMIVWMQARLELLEDGHVGAEEELWLHHTVLHNEANGALHNCDKAKRRQRFFATGNERSVVDLSVNGTEKVGYWFGNGDTISMDTELMNANEGERTVAVTITYEYIPYLPEEFSTATPLWLDIGGCHSEIPVPSKNNEFELGSPVWTSSINGRVVTVVSHLHDGGVNLRLQKDGQDVCVSKAEYGSVSRSEGHHYGRETSHITRMFECYGVGNMSVGQEWTVKARYDLEKHEPMLNGYGEPEPVMGIAMVYVVED</sequence>
<dbReference type="InParanoid" id="A0A2J6TN38"/>
<dbReference type="OrthoDB" id="4142625at2759"/>
<gene>
    <name evidence="1" type="ORF">K444DRAFT_303947</name>
</gene>
<evidence type="ECO:0000313" key="1">
    <source>
        <dbReference type="EMBL" id="PMD64430.1"/>
    </source>
</evidence>
<dbReference type="AlphaFoldDB" id="A0A2J6TN38"/>
<dbReference type="InterPro" id="IPR011692">
    <property type="entry name" value="Stress_up-reg_Nod19"/>
</dbReference>
<organism evidence="1 2">
    <name type="scientific">Hyaloscypha bicolor E</name>
    <dbReference type="NCBI Taxonomy" id="1095630"/>
    <lineage>
        <taxon>Eukaryota</taxon>
        <taxon>Fungi</taxon>
        <taxon>Dikarya</taxon>
        <taxon>Ascomycota</taxon>
        <taxon>Pezizomycotina</taxon>
        <taxon>Leotiomycetes</taxon>
        <taxon>Helotiales</taxon>
        <taxon>Hyaloscyphaceae</taxon>
        <taxon>Hyaloscypha</taxon>
        <taxon>Hyaloscypha bicolor</taxon>
    </lineage>
</organism>
<dbReference type="GeneID" id="36579832"/>
<dbReference type="RefSeq" id="XP_024741334.1">
    <property type="nucleotide sequence ID" value="XM_024871750.1"/>
</dbReference>
<name>A0A2J6TN38_9HELO</name>
<evidence type="ECO:0000313" key="2">
    <source>
        <dbReference type="Proteomes" id="UP000235371"/>
    </source>
</evidence>
<accession>A0A2J6TN38</accession>
<keyword evidence="2" id="KW-1185">Reference proteome</keyword>
<dbReference type="Proteomes" id="UP000235371">
    <property type="component" value="Unassembled WGS sequence"/>
</dbReference>
<reference evidence="1 2" key="1">
    <citation type="submission" date="2016-04" db="EMBL/GenBank/DDBJ databases">
        <title>A degradative enzymes factory behind the ericoid mycorrhizal symbiosis.</title>
        <authorList>
            <consortium name="DOE Joint Genome Institute"/>
            <person name="Martino E."/>
            <person name="Morin E."/>
            <person name="Grelet G."/>
            <person name="Kuo A."/>
            <person name="Kohler A."/>
            <person name="Daghino S."/>
            <person name="Barry K."/>
            <person name="Choi C."/>
            <person name="Cichocki N."/>
            <person name="Clum A."/>
            <person name="Copeland A."/>
            <person name="Hainaut M."/>
            <person name="Haridas S."/>
            <person name="Labutti K."/>
            <person name="Lindquist E."/>
            <person name="Lipzen A."/>
            <person name="Khouja H.-R."/>
            <person name="Murat C."/>
            <person name="Ohm R."/>
            <person name="Olson A."/>
            <person name="Spatafora J."/>
            <person name="Veneault-Fourrey C."/>
            <person name="Henrissat B."/>
            <person name="Grigoriev I."/>
            <person name="Martin F."/>
            <person name="Perotto S."/>
        </authorList>
    </citation>
    <scope>NUCLEOTIDE SEQUENCE [LARGE SCALE GENOMIC DNA]</scope>
    <source>
        <strain evidence="1 2">E</strain>
    </source>
</reference>
<dbReference type="Pfam" id="PF07712">
    <property type="entry name" value="SURNod19"/>
    <property type="match status" value="1"/>
</dbReference>
<protein>
    <submittedName>
        <fullName evidence="1">Uncharacterized protein</fullName>
    </submittedName>
</protein>
<dbReference type="EMBL" id="KZ613758">
    <property type="protein sequence ID" value="PMD64430.1"/>
    <property type="molecule type" value="Genomic_DNA"/>
</dbReference>